<evidence type="ECO:0000313" key="2">
    <source>
        <dbReference type="Proteomes" id="UP000886520"/>
    </source>
</evidence>
<dbReference type="EMBL" id="JABFUD020000016">
    <property type="protein sequence ID" value="KAI5068751.1"/>
    <property type="molecule type" value="Genomic_DNA"/>
</dbReference>
<dbReference type="Proteomes" id="UP000886520">
    <property type="component" value="Chromosome 16"/>
</dbReference>
<protein>
    <submittedName>
        <fullName evidence="1">Uncharacterized protein</fullName>
    </submittedName>
</protein>
<evidence type="ECO:0000313" key="1">
    <source>
        <dbReference type="EMBL" id="KAI5068751.1"/>
    </source>
</evidence>
<dbReference type="OrthoDB" id="48988at2759"/>
<name>A0A9D4UIY2_ADICA</name>
<organism evidence="1 2">
    <name type="scientific">Adiantum capillus-veneris</name>
    <name type="common">Maidenhair fern</name>
    <dbReference type="NCBI Taxonomy" id="13818"/>
    <lineage>
        <taxon>Eukaryota</taxon>
        <taxon>Viridiplantae</taxon>
        <taxon>Streptophyta</taxon>
        <taxon>Embryophyta</taxon>
        <taxon>Tracheophyta</taxon>
        <taxon>Polypodiopsida</taxon>
        <taxon>Polypodiidae</taxon>
        <taxon>Polypodiales</taxon>
        <taxon>Pteridineae</taxon>
        <taxon>Pteridaceae</taxon>
        <taxon>Vittarioideae</taxon>
        <taxon>Adiantum</taxon>
    </lineage>
</organism>
<accession>A0A9D4UIY2</accession>
<comment type="caution">
    <text evidence="1">The sequence shown here is derived from an EMBL/GenBank/DDBJ whole genome shotgun (WGS) entry which is preliminary data.</text>
</comment>
<proteinExistence type="predicted"/>
<keyword evidence="2" id="KW-1185">Reference proteome</keyword>
<reference evidence="1" key="1">
    <citation type="submission" date="2021-01" db="EMBL/GenBank/DDBJ databases">
        <title>Adiantum capillus-veneris genome.</title>
        <authorList>
            <person name="Fang Y."/>
            <person name="Liao Q."/>
        </authorList>
    </citation>
    <scope>NUCLEOTIDE SEQUENCE</scope>
    <source>
        <strain evidence="1">H3</strain>
        <tissue evidence="1">Leaf</tissue>
    </source>
</reference>
<sequence length="114" mass="11658">MSMARALLLRAHRSFCSSAAFQSSQDNGYPLFLRGLCSAATPAAESDAAQPVPDIAANLIAGHADSSGTAQYAQRIGSAAGPGHFRQLRAGGQLGDLVVSSLGIGTFGAVRLKK</sequence>
<gene>
    <name evidence="1" type="ORF">GOP47_0017096</name>
</gene>
<dbReference type="AlphaFoldDB" id="A0A9D4UIY2"/>